<dbReference type="Proteomes" id="UP000746690">
    <property type="component" value="Unassembled WGS sequence"/>
</dbReference>
<dbReference type="Gene3D" id="2.160.20.10">
    <property type="entry name" value="Single-stranded right-handed beta-helix, Pectin lyase-like"/>
    <property type="match status" value="2"/>
</dbReference>
<dbReference type="InterPro" id="IPR006626">
    <property type="entry name" value="PbH1"/>
</dbReference>
<dbReference type="SMART" id="SM00710">
    <property type="entry name" value="PbH1"/>
    <property type="match status" value="5"/>
</dbReference>
<sequence length="798" mass="90207">MVIGISDLFSQQPAENINSKPHYFSEYSERYTKDQLAPILEPAKVFYVSNKGNDKNDGTKKSPFKSIEAARDAIRIIKSSGGLPKGGIHVVVLEGNYKVNDAINFTSEDSGTKEAPIIYRGVKKGDVVLSGGLEVNTKKLKIVKNKKLLSYLHPKAKGKVMSIDFSKADVSSYFKGEGNYGQISMNGFLLQLAQWPNRGYNHINEIIAEGPTTRWLKPGEKPMPYTKENPTGGKFNFKEDLSKLVVDEFKRTGDMRAHGYFHNDWYFQDEPVGNIEGDVVQLLHHTRYGIVKKIKTVPRRVKLFNVLAELDEPGEWYFDRKEQRLYVWPIEGFKPGKSTLTIIGEAGAEDKESVLLAELKSPKLQGLLNLENTEFLTFRDFIIENTGDLAVSISGGKYNLLASSVVRNGLNRGVSINGGEYNGISGCDFYDLYSAFKISGGDFISLKSCYNFATNNVIKNCRLKGYGVIGLSGVGIHFAHNLLHDMNGAVTYKTVNLLMEYNEFYNIGYEMGDFNVAYCGAQWYTMNNVLRYNFVHHLIEPGGHPITGFRNDDNGAGMKVYGNVFYRSGRGSCIFHGFLNDFQNNISIDGAIMWWTLKKPITPEGIQKKWDDLSRFGSDLPKGDKGDYIYIMEQVIGKEGWKKGAWKENFPELEATINKNPWAQTNCTVSDNYAYDIRKPIYIHGGSGTVEGLESKKVGQFKDLPNDEIFEYPQRISLDAFKDIAALDFTFKNDFKIMEGFKPIPFNKIGLEKSAFRTEVPNKKDYRSKVYNHFKDDKGGRYNAKIVNARYPEPRYFK</sequence>
<protein>
    <submittedName>
        <fullName evidence="1">Right-handed parallel beta-helix repeat-containing protein</fullName>
    </submittedName>
</protein>
<dbReference type="EMBL" id="JABBHF010000002">
    <property type="protein sequence ID" value="NMH86572.1"/>
    <property type="molecule type" value="Genomic_DNA"/>
</dbReference>
<dbReference type="InterPro" id="IPR011050">
    <property type="entry name" value="Pectin_lyase_fold/virulence"/>
</dbReference>
<keyword evidence="2" id="KW-1185">Reference proteome</keyword>
<comment type="caution">
    <text evidence="1">The sequence shown here is derived from an EMBL/GenBank/DDBJ whole genome shotgun (WGS) entry which is preliminary data.</text>
</comment>
<dbReference type="SUPFAM" id="SSF51126">
    <property type="entry name" value="Pectin lyase-like"/>
    <property type="match status" value="1"/>
</dbReference>
<dbReference type="InterPro" id="IPR012334">
    <property type="entry name" value="Pectin_lyas_fold"/>
</dbReference>
<evidence type="ECO:0000313" key="2">
    <source>
        <dbReference type="Proteomes" id="UP000746690"/>
    </source>
</evidence>
<organism evidence="1 2">
    <name type="scientific">Flavivirga algicola</name>
    <dbReference type="NCBI Taxonomy" id="2729136"/>
    <lineage>
        <taxon>Bacteria</taxon>
        <taxon>Pseudomonadati</taxon>
        <taxon>Bacteroidota</taxon>
        <taxon>Flavobacteriia</taxon>
        <taxon>Flavobacteriales</taxon>
        <taxon>Flavobacteriaceae</taxon>
        <taxon>Flavivirga</taxon>
    </lineage>
</organism>
<dbReference type="PANTHER" id="PTHR36453:SF1">
    <property type="entry name" value="RIGHT HANDED BETA HELIX DOMAIN-CONTAINING PROTEIN"/>
    <property type="match status" value="1"/>
</dbReference>
<reference evidence="1 2" key="1">
    <citation type="submission" date="2020-04" db="EMBL/GenBank/DDBJ databases">
        <title>A Flavivirga sp. nov.</title>
        <authorList>
            <person name="Sun X."/>
        </authorList>
    </citation>
    <scope>NUCLEOTIDE SEQUENCE [LARGE SCALE GENOMIC DNA]</scope>
    <source>
        <strain evidence="1 2">Y03</strain>
    </source>
</reference>
<proteinExistence type="predicted"/>
<evidence type="ECO:0000313" key="1">
    <source>
        <dbReference type="EMBL" id="NMH86572.1"/>
    </source>
</evidence>
<gene>
    <name evidence="1" type="ORF">HHX25_03585</name>
</gene>
<dbReference type="PANTHER" id="PTHR36453">
    <property type="entry name" value="SECRETED PROTEIN-RELATED"/>
    <property type="match status" value="1"/>
</dbReference>
<accession>A0ABX1RVV7</accession>
<name>A0ABX1RVV7_9FLAO</name>